<comment type="caution">
    <text evidence="1">The sequence shown here is derived from an EMBL/GenBank/DDBJ whole genome shotgun (WGS) entry which is preliminary data.</text>
</comment>
<dbReference type="Proteomes" id="UP000798662">
    <property type="component" value="Chromosome 1"/>
</dbReference>
<organism evidence="1 2">
    <name type="scientific">Pyropia yezoensis</name>
    <name type="common">Susabi-nori</name>
    <name type="synonym">Porphyra yezoensis</name>
    <dbReference type="NCBI Taxonomy" id="2788"/>
    <lineage>
        <taxon>Eukaryota</taxon>
        <taxon>Rhodophyta</taxon>
        <taxon>Bangiophyceae</taxon>
        <taxon>Bangiales</taxon>
        <taxon>Bangiaceae</taxon>
        <taxon>Pyropia</taxon>
    </lineage>
</organism>
<protein>
    <submittedName>
        <fullName evidence="1">Uncharacterized protein</fullName>
    </submittedName>
</protein>
<proteinExistence type="predicted"/>
<evidence type="ECO:0000313" key="2">
    <source>
        <dbReference type="Proteomes" id="UP000798662"/>
    </source>
</evidence>
<reference evidence="1" key="1">
    <citation type="submission" date="2019-11" db="EMBL/GenBank/DDBJ databases">
        <title>Nori genome reveals adaptations in red seaweeds to the harsh intertidal environment.</title>
        <authorList>
            <person name="Wang D."/>
            <person name="Mao Y."/>
        </authorList>
    </citation>
    <scope>NUCLEOTIDE SEQUENCE</scope>
    <source>
        <tissue evidence="1">Gametophyte</tissue>
    </source>
</reference>
<gene>
    <name evidence="1" type="ORF">I4F81_003239</name>
</gene>
<dbReference type="EMBL" id="CM020618">
    <property type="protein sequence ID" value="KAK1860651.1"/>
    <property type="molecule type" value="Genomic_DNA"/>
</dbReference>
<sequence length="114" mass="11261">MQSSLDGFVRKSPGSGVKRRRADAPTTVEASSPVSAEGAAAAIPSTPAATAAAATATPSTPAATAAETPLPVDAATLARIEANRAAAMVKLAAKRARLAGGPKMPILGLDCVLR</sequence>
<keyword evidence="2" id="KW-1185">Reference proteome</keyword>
<evidence type="ECO:0000313" key="1">
    <source>
        <dbReference type="EMBL" id="KAK1860651.1"/>
    </source>
</evidence>
<accession>A0ACC3BSG7</accession>
<name>A0ACC3BSG7_PYRYE</name>